<reference evidence="1" key="1">
    <citation type="journal article" date="2014" name="Front. Microbiol.">
        <title>High frequency of phylogenetically diverse reductive dehalogenase-homologous genes in deep subseafloor sedimentary metagenomes.</title>
        <authorList>
            <person name="Kawai M."/>
            <person name="Futagami T."/>
            <person name="Toyoda A."/>
            <person name="Takaki Y."/>
            <person name="Nishi S."/>
            <person name="Hori S."/>
            <person name="Arai W."/>
            <person name="Tsubouchi T."/>
            <person name="Morono Y."/>
            <person name="Uchiyama I."/>
            <person name="Ito T."/>
            <person name="Fujiyama A."/>
            <person name="Inagaki F."/>
            <person name="Takami H."/>
        </authorList>
    </citation>
    <scope>NUCLEOTIDE SEQUENCE</scope>
    <source>
        <strain evidence="1">Expedition CK06-06</strain>
    </source>
</reference>
<proteinExistence type="predicted"/>
<protein>
    <submittedName>
        <fullName evidence="1">Uncharacterized protein</fullName>
    </submittedName>
</protein>
<name>X1GVF6_9ZZZZ</name>
<gene>
    <name evidence="1" type="ORF">S03H2_19462</name>
</gene>
<organism evidence="1">
    <name type="scientific">marine sediment metagenome</name>
    <dbReference type="NCBI Taxonomy" id="412755"/>
    <lineage>
        <taxon>unclassified sequences</taxon>
        <taxon>metagenomes</taxon>
        <taxon>ecological metagenomes</taxon>
    </lineage>
</organism>
<dbReference type="AlphaFoldDB" id="X1GVF6"/>
<feature type="non-terminal residue" evidence="1">
    <location>
        <position position="121"/>
    </location>
</feature>
<sequence>MEIKQTIERIAKLREQDIGSTEENVKQKVIVPILELLGHKRESLEFEYRTRRGGKIDIFIKNVPPDCKVIIDTKNYNENLNDYLEQIKEYTFDEAALLTVIANGTEIRIYSPLRGVAFERS</sequence>
<evidence type="ECO:0000313" key="1">
    <source>
        <dbReference type="EMBL" id="GAH45589.1"/>
    </source>
</evidence>
<accession>X1GVF6</accession>
<dbReference type="EMBL" id="BARU01010167">
    <property type="protein sequence ID" value="GAH45589.1"/>
    <property type="molecule type" value="Genomic_DNA"/>
</dbReference>
<comment type="caution">
    <text evidence="1">The sequence shown here is derived from an EMBL/GenBank/DDBJ whole genome shotgun (WGS) entry which is preliminary data.</text>
</comment>